<dbReference type="AlphaFoldDB" id="A0A0D0ANB2"/>
<dbReference type="HOGENOM" id="CLU_082499_2_2_1"/>
<dbReference type="STRING" id="930992.A0A0D0ANB2"/>
<dbReference type="Proteomes" id="UP000054485">
    <property type="component" value="Unassembled WGS sequence"/>
</dbReference>
<dbReference type="OrthoDB" id="2671340at2759"/>
<dbReference type="InParanoid" id="A0A0D0ANB2"/>
<accession>A0A0D0ANB2</accession>
<feature type="non-terminal residue" evidence="2">
    <location>
        <position position="1"/>
    </location>
</feature>
<dbReference type="PROSITE" id="PS50090">
    <property type="entry name" value="MYB_LIKE"/>
    <property type="match status" value="1"/>
</dbReference>
<feature type="domain" description="Myb-like" evidence="1">
    <location>
        <begin position="1"/>
        <end position="65"/>
    </location>
</feature>
<feature type="non-terminal residue" evidence="2">
    <location>
        <position position="131"/>
    </location>
</feature>
<evidence type="ECO:0000313" key="3">
    <source>
        <dbReference type="Proteomes" id="UP000054485"/>
    </source>
</evidence>
<proteinExistence type="predicted"/>
<protein>
    <recommendedName>
        <fullName evidence="1">Myb-like domain-containing protein</fullName>
    </recommendedName>
</protein>
<evidence type="ECO:0000313" key="2">
    <source>
        <dbReference type="EMBL" id="KIK35762.1"/>
    </source>
</evidence>
<dbReference type="InterPro" id="IPR001005">
    <property type="entry name" value="SANT/Myb"/>
</dbReference>
<reference evidence="3" key="2">
    <citation type="submission" date="2015-01" db="EMBL/GenBank/DDBJ databases">
        <title>Evolutionary Origins and Diversification of the Mycorrhizal Mutualists.</title>
        <authorList>
            <consortium name="DOE Joint Genome Institute"/>
            <consortium name="Mycorrhizal Genomics Consortium"/>
            <person name="Kohler A."/>
            <person name="Kuo A."/>
            <person name="Nagy L.G."/>
            <person name="Floudas D."/>
            <person name="Copeland A."/>
            <person name="Barry K.W."/>
            <person name="Cichocki N."/>
            <person name="Veneault-Fourrey C."/>
            <person name="LaButti K."/>
            <person name="Lindquist E.A."/>
            <person name="Lipzen A."/>
            <person name="Lundell T."/>
            <person name="Morin E."/>
            <person name="Murat C."/>
            <person name="Riley R."/>
            <person name="Ohm R."/>
            <person name="Sun H."/>
            <person name="Tunlid A."/>
            <person name="Henrissat B."/>
            <person name="Grigoriev I.V."/>
            <person name="Hibbett D.S."/>
            <person name="Martin F."/>
        </authorList>
    </citation>
    <scope>NUCLEOTIDE SEQUENCE [LARGE SCALE GENOMIC DNA]</scope>
    <source>
        <strain evidence="3">UH-Slu-Lm8-n1</strain>
    </source>
</reference>
<evidence type="ECO:0000259" key="1">
    <source>
        <dbReference type="PROSITE" id="PS50090"/>
    </source>
</evidence>
<keyword evidence="3" id="KW-1185">Reference proteome</keyword>
<sequence>WQEYEEAALLDFLTQKLSTCGDRVNFPVSTWATAAQYVNTCALPPGKMHATRNAQSCKNKWTYLKAGYNHVYIKNTSGLSWSDADGVGVSNETKHIWEQIVKVSTSLYLHVCAKPFRNKGFPHFETIDEMM</sequence>
<reference evidence="2 3" key="1">
    <citation type="submission" date="2014-04" db="EMBL/GenBank/DDBJ databases">
        <authorList>
            <consortium name="DOE Joint Genome Institute"/>
            <person name="Kuo A."/>
            <person name="Ruytinx J."/>
            <person name="Rineau F."/>
            <person name="Colpaert J."/>
            <person name="Kohler A."/>
            <person name="Nagy L.G."/>
            <person name="Floudas D."/>
            <person name="Copeland A."/>
            <person name="Barry K.W."/>
            <person name="Cichocki N."/>
            <person name="Veneault-Fourrey C."/>
            <person name="LaButti K."/>
            <person name="Lindquist E.A."/>
            <person name="Lipzen A."/>
            <person name="Lundell T."/>
            <person name="Morin E."/>
            <person name="Murat C."/>
            <person name="Sun H."/>
            <person name="Tunlid A."/>
            <person name="Henrissat B."/>
            <person name="Grigoriev I.V."/>
            <person name="Hibbett D.S."/>
            <person name="Martin F."/>
            <person name="Nordberg H.P."/>
            <person name="Cantor M.N."/>
            <person name="Hua S.X."/>
        </authorList>
    </citation>
    <scope>NUCLEOTIDE SEQUENCE [LARGE SCALE GENOMIC DNA]</scope>
    <source>
        <strain evidence="2 3">UH-Slu-Lm8-n1</strain>
    </source>
</reference>
<gene>
    <name evidence="2" type="ORF">CY34DRAFT_33440</name>
</gene>
<organism evidence="2 3">
    <name type="scientific">Suillus luteus UH-Slu-Lm8-n1</name>
    <dbReference type="NCBI Taxonomy" id="930992"/>
    <lineage>
        <taxon>Eukaryota</taxon>
        <taxon>Fungi</taxon>
        <taxon>Dikarya</taxon>
        <taxon>Basidiomycota</taxon>
        <taxon>Agaricomycotina</taxon>
        <taxon>Agaricomycetes</taxon>
        <taxon>Agaricomycetidae</taxon>
        <taxon>Boletales</taxon>
        <taxon>Suillineae</taxon>
        <taxon>Suillaceae</taxon>
        <taxon>Suillus</taxon>
    </lineage>
</organism>
<name>A0A0D0ANB2_9AGAM</name>
<dbReference type="EMBL" id="KN835591">
    <property type="protein sequence ID" value="KIK35762.1"/>
    <property type="molecule type" value="Genomic_DNA"/>
</dbReference>